<evidence type="ECO:0000256" key="1">
    <source>
        <dbReference type="SAM" id="Coils"/>
    </source>
</evidence>
<dbReference type="SUPFAM" id="SSF52540">
    <property type="entry name" value="P-loop containing nucleoside triphosphate hydrolases"/>
    <property type="match status" value="1"/>
</dbReference>
<comment type="caution">
    <text evidence="2">The sequence shown here is derived from an EMBL/GenBank/DDBJ whole genome shotgun (WGS) entry which is preliminary data.</text>
</comment>
<reference evidence="2 3" key="1">
    <citation type="submission" date="2016-10" db="EMBL/GenBank/DDBJ databases">
        <authorList>
            <person name="Varghese N."/>
            <person name="Submissions S."/>
        </authorList>
    </citation>
    <scope>NUCLEOTIDE SEQUENCE [LARGE SCALE GENOMIC DNA]</scope>
    <source>
        <strain evidence="2 3">LMG 18378</strain>
    </source>
</reference>
<dbReference type="RefSeq" id="WP_074978277.1">
    <property type="nucleotide sequence ID" value="NZ_FOLS01000004.1"/>
</dbReference>
<keyword evidence="1" id="KW-0175">Coiled coil</keyword>
<dbReference type="PIRSF" id="PIRSF029407">
    <property type="entry name" value="UCP029407"/>
    <property type="match status" value="1"/>
</dbReference>
<protein>
    <recommendedName>
        <fullName evidence="4">Sulfotransferase family protein</fullName>
    </recommendedName>
</protein>
<sequence>MHRSGTSAITKGLELLGVELGNNLMPAAKGNNERGFFEDLDIHNFNQRLISEVLDNDWDRLEPLQLDRLGAEHRSAAQSLLKEKLPERRPFAFKDPRVSLLQPLWESVFDSLAIDHCYLICVRNPLSVAGSLFKRDRLHPLKAQLLWCHYMLAALRHTQDKSRVFVDFDLLFEEPVNELERIATAFELPPPDRQEADVRAYATDFLAPALRHNHSHAEQLEDPRQALTLTRDLFRLLKRQADARCADGVDDGQLRELESRYEALLPIRQELDRIYGDRDGLEKHLLMISNDHFNLLENTDGSSRPVSLEAWREYYAKELRQDLIQARREEAHHRQLLQHECWRLEDQLKIAQSQKECAQLELQRIYASNSWRLTETLRTLRRALVTTPLKLLRGEVKIGSGKPRAADLDQLGYETDAEAGR</sequence>
<dbReference type="EMBL" id="FOLS01000004">
    <property type="protein sequence ID" value="SFC32925.1"/>
    <property type="molecule type" value="Genomic_DNA"/>
</dbReference>
<name>A0AAQ1HRM0_9PSED</name>
<evidence type="ECO:0008006" key="4">
    <source>
        <dbReference type="Google" id="ProtNLM"/>
    </source>
</evidence>
<proteinExistence type="predicted"/>
<organism evidence="2 3">
    <name type="scientific">Pseudomonas citronellolis</name>
    <dbReference type="NCBI Taxonomy" id="53408"/>
    <lineage>
        <taxon>Bacteria</taxon>
        <taxon>Pseudomonadati</taxon>
        <taxon>Pseudomonadota</taxon>
        <taxon>Gammaproteobacteria</taxon>
        <taxon>Pseudomonadales</taxon>
        <taxon>Pseudomonadaceae</taxon>
        <taxon>Pseudomonas</taxon>
    </lineage>
</organism>
<keyword evidence="3" id="KW-1185">Reference proteome</keyword>
<dbReference type="Proteomes" id="UP000183385">
    <property type="component" value="Unassembled WGS sequence"/>
</dbReference>
<dbReference type="Gene3D" id="3.40.50.300">
    <property type="entry name" value="P-loop containing nucleotide triphosphate hydrolases"/>
    <property type="match status" value="1"/>
</dbReference>
<dbReference type="InterPro" id="IPR014556">
    <property type="entry name" value="UCP029407"/>
</dbReference>
<evidence type="ECO:0000313" key="3">
    <source>
        <dbReference type="Proteomes" id="UP000183385"/>
    </source>
</evidence>
<dbReference type="AlphaFoldDB" id="A0AAQ1HRM0"/>
<evidence type="ECO:0000313" key="2">
    <source>
        <dbReference type="EMBL" id="SFC32925.1"/>
    </source>
</evidence>
<feature type="coiled-coil region" evidence="1">
    <location>
        <begin position="316"/>
        <end position="361"/>
    </location>
</feature>
<dbReference type="InterPro" id="IPR027417">
    <property type="entry name" value="P-loop_NTPase"/>
</dbReference>
<accession>A0AAQ1HRM0</accession>
<gene>
    <name evidence="2" type="ORF">SAMN05216577_104246</name>
</gene>